<evidence type="ECO:0000313" key="9">
    <source>
        <dbReference type="EMBL" id="KAF2638689.1"/>
    </source>
</evidence>
<dbReference type="Pfam" id="PF20684">
    <property type="entry name" value="Fung_rhodopsin"/>
    <property type="match status" value="1"/>
</dbReference>
<evidence type="ECO:0000256" key="7">
    <source>
        <dbReference type="SAM" id="Phobius"/>
    </source>
</evidence>
<sequence>MARMSNGLSAPPELHGTRQPNAYACLGITFAAATTTLVLRLVARYLTKVSLWYDDWLALVAYVFATAWSGLTLYWLQMGLGLFLSEIDMPPLHTLEQSRLILWVEELLYAFSIASAKLAILGFYWRMFKTSKIRMPIQILAACTVLWLILRTFIAIFHCVPVQKFWQVRLKGHCSIDDRQFFVGSILAHLVIDVAILALPVIEVRKLKMPLPQRLGIMGMFGFGIFVCAASVVTIYLSVRYHTRSIEMPWETAPIIIWATAEVNLSIVSACLPMLRPIYLIIMRHPLTAQTSSYSHSQSNPRSTSASHKLSTLRKTPDVFETESMTKLASREGSVSTTTTAYYNEHGNTTLVTGPSENGEGDAELGIGRSGKVARHEAKKSSLGGADISVPRPSAQWGGIVVTSEMRVTSDKVV</sequence>
<dbReference type="AlphaFoldDB" id="A0A6A6RSW6"/>
<evidence type="ECO:0000256" key="1">
    <source>
        <dbReference type="ARBA" id="ARBA00004141"/>
    </source>
</evidence>
<feature type="region of interest" description="Disordered" evidence="6">
    <location>
        <begin position="292"/>
        <end position="313"/>
    </location>
</feature>
<dbReference type="EMBL" id="MU006789">
    <property type="protein sequence ID" value="KAF2638689.1"/>
    <property type="molecule type" value="Genomic_DNA"/>
</dbReference>
<feature type="transmembrane region" description="Helical" evidence="7">
    <location>
        <begin position="180"/>
        <end position="202"/>
    </location>
</feature>
<evidence type="ECO:0000256" key="5">
    <source>
        <dbReference type="ARBA" id="ARBA00038359"/>
    </source>
</evidence>
<dbReference type="InterPro" id="IPR052337">
    <property type="entry name" value="SAT4-like"/>
</dbReference>
<feature type="domain" description="Rhodopsin" evidence="8">
    <location>
        <begin position="39"/>
        <end position="278"/>
    </location>
</feature>
<keyword evidence="10" id="KW-1185">Reference proteome</keyword>
<dbReference type="GO" id="GO:0016020">
    <property type="term" value="C:membrane"/>
    <property type="evidence" value="ECO:0007669"/>
    <property type="project" value="UniProtKB-SubCell"/>
</dbReference>
<name>A0A6A6RSW6_9PLEO</name>
<keyword evidence="3 7" id="KW-1133">Transmembrane helix</keyword>
<evidence type="ECO:0000256" key="4">
    <source>
        <dbReference type="ARBA" id="ARBA00023136"/>
    </source>
</evidence>
<evidence type="ECO:0000256" key="6">
    <source>
        <dbReference type="SAM" id="MobiDB-lite"/>
    </source>
</evidence>
<feature type="transmembrane region" description="Helical" evidence="7">
    <location>
        <begin position="214"/>
        <end position="235"/>
    </location>
</feature>
<feature type="transmembrane region" description="Helical" evidence="7">
    <location>
        <begin position="20"/>
        <end position="43"/>
    </location>
</feature>
<dbReference type="Proteomes" id="UP000799753">
    <property type="component" value="Unassembled WGS sequence"/>
</dbReference>
<keyword evidence="2 7" id="KW-0812">Transmembrane</keyword>
<comment type="similarity">
    <text evidence="5">Belongs to the SAT4 family.</text>
</comment>
<organism evidence="9 10">
    <name type="scientific">Massarina eburnea CBS 473.64</name>
    <dbReference type="NCBI Taxonomy" id="1395130"/>
    <lineage>
        <taxon>Eukaryota</taxon>
        <taxon>Fungi</taxon>
        <taxon>Dikarya</taxon>
        <taxon>Ascomycota</taxon>
        <taxon>Pezizomycotina</taxon>
        <taxon>Dothideomycetes</taxon>
        <taxon>Pleosporomycetidae</taxon>
        <taxon>Pleosporales</taxon>
        <taxon>Massarineae</taxon>
        <taxon>Massarinaceae</taxon>
        <taxon>Massarina</taxon>
    </lineage>
</organism>
<dbReference type="PANTHER" id="PTHR33048">
    <property type="entry name" value="PTH11-LIKE INTEGRAL MEMBRANE PROTEIN (AFU_ORTHOLOGUE AFUA_5G11245)"/>
    <property type="match status" value="1"/>
</dbReference>
<dbReference type="OrthoDB" id="5421689at2759"/>
<dbReference type="PANTHER" id="PTHR33048:SF47">
    <property type="entry name" value="INTEGRAL MEMBRANE PROTEIN-RELATED"/>
    <property type="match status" value="1"/>
</dbReference>
<evidence type="ECO:0000313" key="10">
    <source>
        <dbReference type="Proteomes" id="UP000799753"/>
    </source>
</evidence>
<dbReference type="InterPro" id="IPR049326">
    <property type="entry name" value="Rhodopsin_dom_fungi"/>
</dbReference>
<comment type="subcellular location">
    <subcellularLocation>
        <location evidence="1">Membrane</location>
        <topology evidence="1">Multi-pass membrane protein</topology>
    </subcellularLocation>
</comment>
<accession>A0A6A6RSW6</accession>
<evidence type="ECO:0000256" key="2">
    <source>
        <dbReference type="ARBA" id="ARBA00022692"/>
    </source>
</evidence>
<feature type="transmembrane region" description="Helical" evidence="7">
    <location>
        <begin position="137"/>
        <end position="160"/>
    </location>
</feature>
<protein>
    <recommendedName>
        <fullName evidence="8">Rhodopsin domain-containing protein</fullName>
    </recommendedName>
</protein>
<reference evidence="9" key="1">
    <citation type="journal article" date="2020" name="Stud. Mycol.">
        <title>101 Dothideomycetes genomes: a test case for predicting lifestyles and emergence of pathogens.</title>
        <authorList>
            <person name="Haridas S."/>
            <person name="Albert R."/>
            <person name="Binder M."/>
            <person name="Bloem J."/>
            <person name="Labutti K."/>
            <person name="Salamov A."/>
            <person name="Andreopoulos B."/>
            <person name="Baker S."/>
            <person name="Barry K."/>
            <person name="Bills G."/>
            <person name="Bluhm B."/>
            <person name="Cannon C."/>
            <person name="Castanera R."/>
            <person name="Culley D."/>
            <person name="Daum C."/>
            <person name="Ezra D."/>
            <person name="Gonzalez J."/>
            <person name="Henrissat B."/>
            <person name="Kuo A."/>
            <person name="Liang C."/>
            <person name="Lipzen A."/>
            <person name="Lutzoni F."/>
            <person name="Magnuson J."/>
            <person name="Mondo S."/>
            <person name="Nolan M."/>
            <person name="Ohm R."/>
            <person name="Pangilinan J."/>
            <person name="Park H.-J."/>
            <person name="Ramirez L."/>
            <person name="Alfaro M."/>
            <person name="Sun H."/>
            <person name="Tritt A."/>
            <person name="Yoshinaga Y."/>
            <person name="Zwiers L.-H."/>
            <person name="Turgeon B."/>
            <person name="Goodwin S."/>
            <person name="Spatafora J."/>
            <person name="Crous P."/>
            <person name="Grigoriev I."/>
        </authorList>
    </citation>
    <scope>NUCLEOTIDE SEQUENCE</scope>
    <source>
        <strain evidence="9">CBS 473.64</strain>
    </source>
</reference>
<gene>
    <name evidence="9" type="ORF">P280DRAFT_508923</name>
</gene>
<evidence type="ECO:0000259" key="8">
    <source>
        <dbReference type="Pfam" id="PF20684"/>
    </source>
</evidence>
<proteinExistence type="inferred from homology"/>
<keyword evidence="4 7" id="KW-0472">Membrane</keyword>
<feature type="transmembrane region" description="Helical" evidence="7">
    <location>
        <begin position="107"/>
        <end position="125"/>
    </location>
</feature>
<feature type="transmembrane region" description="Helical" evidence="7">
    <location>
        <begin position="55"/>
        <end position="76"/>
    </location>
</feature>
<evidence type="ECO:0000256" key="3">
    <source>
        <dbReference type="ARBA" id="ARBA00022989"/>
    </source>
</evidence>